<gene>
    <name evidence="1" type="ORF">A9W98_06110</name>
</gene>
<evidence type="ECO:0000313" key="1">
    <source>
        <dbReference type="EMBL" id="OBS04101.1"/>
    </source>
</evidence>
<comment type="caution">
    <text evidence="1">The sequence shown here is derived from an EMBL/GenBank/DDBJ whole genome shotgun (WGS) entry which is preliminary data.</text>
</comment>
<organism evidence="1 2">
    <name type="scientific">Mycobacterium gordonae</name>
    <dbReference type="NCBI Taxonomy" id="1778"/>
    <lineage>
        <taxon>Bacteria</taxon>
        <taxon>Bacillati</taxon>
        <taxon>Actinomycetota</taxon>
        <taxon>Actinomycetes</taxon>
        <taxon>Mycobacteriales</taxon>
        <taxon>Mycobacteriaceae</taxon>
        <taxon>Mycobacterium</taxon>
    </lineage>
</organism>
<protein>
    <submittedName>
        <fullName evidence="1">Uncharacterized protein</fullName>
    </submittedName>
</protein>
<evidence type="ECO:0000313" key="2">
    <source>
        <dbReference type="Proteomes" id="UP000093757"/>
    </source>
</evidence>
<reference evidence="1 2" key="1">
    <citation type="submission" date="2016-06" db="EMBL/GenBank/DDBJ databases">
        <authorList>
            <person name="Kjaerup R.B."/>
            <person name="Dalgaard T.S."/>
            <person name="Juul-Madsen H.R."/>
        </authorList>
    </citation>
    <scope>NUCLEOTIDE SEQUENCE [LARGE SCALE GENOMIC DNA]</scope>
    <source>
        <strain evidence="1 2">1245752.6</strain>
    </source>
</reference>
<dbReference type="EMBL" id="MAEM01000006">
    <property type="protein sequence ID" value="OBS04101.1"/>
    <property type="molecule type" value="Genomic_DNA"/>
</dbReference>
<name>A0A1A6BP84_MYCGO</name>
<proteinExistence type="predicted"/>
<dbReference type="AlphaFoldDB" id="A0A1A6BP84"/>
<dbReference type="OrthoDB" id="4745102at2"/>
<sequence length="114" mass="12881">MTLQEKLLSPDGRYVVCVDAFEARAFQWVDTPEVVDLTTGLALLDLKDPCWHLDSADWLSKSRVSMRLRHFPDGVPTYEVVVDCEERVATLDGSTAHPLRQLDEALREVLASRP</sequence>
<dbReference type="RefSeq" id="WP_065131769.1">
    <property type="nucleotide sequence ID" value="NZ_JANFXG010000015.1"/>
</dbReference>
<accession>A0A1A6BP84</accession>
<dbReference type="Proteomes" id="UP000093757">
    <property type="component" value="Unassembled WGS sequence"/>
</dbReference>